<organism evidence="1 2">
    <name type="scientific">Sulfobacillus benefaciens</name>
    <dbReference type="NCBI Taxonomy" id="453960"/>
    <lineage>
        <taxon>Bacteria</taxon>
        <taxon>Bacillati</taxon>
        <taxon>Bacillota</taxon>
        <taxon>Clostridia</taxon>
        <taxon>Eubacteriales</taxon>
        <taxon>Clostridiales Family XVII. Incertae Sedis</taxon>
        <taxon>Sulfobacillus</taxon>
    </lineage>
</organism>
<reference evidence="1 2" key="1">
    <citation type="journal article" date="2014" name="BMC Genomics">
        <title>Comparison of environmental and isolate Sulfobacillus genomes reveals diverse carbon, sulfur, nitrogen, and hydrogen metabolisms.</title>
        <authorList>
            <person name="Justice N.B."/>
            <person name="Norman A."/>
            <person name="Brown C.T."/>
            <person name="Singh A."/>
            <person name="Thomas B.C."/>
            <person name="Banfield J.F."/>
        </authorList>
    </citation>
    <scope>NUCLEOTIDE SEQUENCE [LARGE SCALE GENOMIC DNA]</scope>
    <source>
        <strain evidence="1">AMDSBA1</strain>
    </source>
</reference>
<evidence type="ECO:0000313" key="1">
    <source>
        <dbReference type="EMBL" id="PSR26096.1"/>
    </source>
</evidence>
<dbReference type="AlphaFoldDB" id="A0A2T2WV45"/>
<dbReference type="Proteomes" id="UP000242699">
    <property type="component" value="Unassembled WGS sequence"/>
</dbReference>
<comment type="caution">
    <text evidence="1">The sequence shown here is derived from an EMBL/GenBank/DDBJ whole genome shotgun (WGS) entry which is preliminary data.</text>
</comment>
<name>A0A2T2WV45_9FIRM</name>
<dbReference type="EMBL" id="PXYT01000042">
    <property type="protein sequence ID" value="PSR26096.1"/>
    <property type="molecule type" value="Genomic_DNA"/>
</dbReference>
<evidence type="ECO:0000313" key="2">
    <source>
        <dbReference type="Proteomes" id="UP000242699"/>
    </source>
</evidence>
<proteinExistence type="predicted"/>
<sequence>MVEVKSVDWNHEGWEIRLAISEGVYHLDSYPVRISHLAFDDDDSIHRDLATVVTLLIRQHLRQGSVPPHGMVLDWSRAVGVCHADSNETATACERLAGSRLPWIGGGVSNHF</sequence>
<gene>
    <name evidence="1" type="ORF">C7B43_14890</name>
</gene>
<protein>
    <submittedName>
        <fullName evidence="1">Uncharacterized protein</fullName>
    </submittedName>
</protein>
<accession>A0A2T2WV45</accession>